<dbReference type="InterPro" id="IPR042086">
    <property type="entry name" value="MeTrfase_capping"/>
</dbReference>
<protein>
    <submittedName>
        <fullName evidence="5">Uncharacterized protein</fullName>
    </submittedName>
</protein>
<dbReference type="PANTHER" id="PTHR31009">
    <property type="entry name" value="S-ADENOSYL-L-METHIONINE:CARBOXYL METHYLTRANSFERASE FAMILY PROTEIN"/>
    <property type="match status" value="1"/>
</dbReference>
<keyword evidence="2" id="KW-0808">Transferase</keyword>
<name>A0ABP0YQC6_9ROSI</name>
<evidence type="ECO:0000256" key="2">
    <source>
        <dbReference type="ARBA" id="ARBA00022679"/>
    </source>
</evidence>
<organism evidence="5 6">
    <name type="scientific">Citrullus colocynthis</name>
    <name type="common">colocynth</name>
    <dbReference type="NCBI Taxonomy" id="252529"/>
    <lineage>
        <taxon>Eukaryota</taxon>
        <taxon>Viridiplantae</taxon>
        <taxon>Streptophyta</taxon>
        <taxon>Embryophyta</taxon>
        <taxon>Tracheophyta</taxon>
        <taxon>Spermatophyta</taxon>
        <taxon>Magnoliopsida</taxon>
        <taxon>eudicotyledons</taxon>
        <taxon>Gunneridae</taxon>
        <taxon>Pentapetalae</taxon>
        <taxon>rosids</taxon>
        <taxon>fabids</taxon>
        <taxon>Cucurbitales</taxon>
        <taxon>Cucurbitaceae</taxon>
        <taxon>Benincaseae</taxon>
        <taxon>Citrullus</taxon>
    </lineage>
</organism>
<reference evidence="5 6" key="1">
    <citation type="submission" date="2024-03" db="EMBL/GenBank/DDBJ databases">
        <authorList>
            <person name="Gkanogiannis A."/>
            <person name="Becerra Lopez-Lavalle L."/>
        </authorList>
    </citation>
    <scope>NUCLEOTIDE SEQUENCE [LARGE SCALE GENOMIC DNA]</scope>
</reference>
<evidence type="ECO:0000256" key="4">
    <source>
        <dbReference type="ARBA" id="ARBA00022842"/>
    </source>
</evidence>
<dbReference type="InterPro" id="IPR029063">
    <property type="entry name" value="SAM-dependent_MTases_sf"/>
</dbReference>
<gene>
    <name evidence="5" type="ORF">CITCOLO1_LOCUS13469</name>
</gene>
<keyword evidence="4" id="KW-0460">Magnesium</keyword>
<dbReference type="Gene3D" id="1.10.1200.270">
    <property type="entry name" value="Methyltransferase, alpha-helical capping domain"/>
    <property type="match status" value="1"/>
</dbReference>
<evidence type="ECO:0000313" key="5">
    <source>
        <dbReference type="EMBL" id="CAK9321398.1"/>
    </source>
</evidence>
<keyword evidence="1" id="KW-0489">Methyltransferase</keyword>
<dbReference type="Pfam" id="PF03492">
    <property type="entry name" value="Methyltransf_7"/>
    <property type="match status" value="1"/>
</dbReference>
<dbReference type="SUPFAM" id="SSF53335">
    <property type="entry name" value="S-adenosyl-L-methionine-dependent methyltransferases"/>
    <property type="match status" value="1"/>
</dbReference>
<keyword evidence="6" id="KW-1185">Reference proteome</keyword>
<dbReference type="InterPro" id="IPR005299">
    <property type="entry name" value="MeTrfase_7"/>
</dbReference>
<accession>A0ABP0YQC6</accession>
<sequence length="370" mass="41620">MEEIQILETPKILRMNHGIGDRSYATNSISQSKYQSGSRPLLRRAVAALCAADLPTAIAVADLGCSSGPNALFAISEIVSVIHRRCCGDPPELMVFLNDLAENDFNSVFRGLSKFCEILKEKNGGSSVLRDCFVAGVPGSFYGRLFPCRSLHFVHSSSSLHWLSQVPPELTKGKGIRNKGKIFISKTSPREVIEAYYGQFKKDFSCFLKSRSKEVVIGGRMVLTFRGRRQPDPCPDETCLLWDYLGLAFQALVNQGLIEEEKLDNYNTPYYEPYVEDVKREIEKEGSFKIDNLEIIALPWDGVNRDGESYERSKTSQQMAKAIQAVNESMIRSHFGGDIIEPLFKRFREIMEADTKEVEHVSLVVSLLRN</sequence>
<proteinExistence type="predicted"/>
<evidence type="ECO:0000256" key="1">
    <source>
        <dbReference type="ARBA" id="ARBA00022603"/>
    </source>
</evidence>
<dbReference type="Proteomes" id="UP001642487">
    <property type="component" value="Chromosome 5"/>
</dbReference>
<dbReference type="EMBL" id="OZ021739">
    <property type="protein sequence ID" value="CAK9321398.1"/>
    <property type="molecule type" value="Genomic_DNA"/>
</dbReference>
<dbReference type="Gene3D" id="3.40.50.150">
    <property type="entry name" value="Vaccinia Virus protein VP39"/>
    <property type="match status" value="1"/>
</dbReference>
<evidence type="ECO:0000256" key="3">
    <source>
        <dbReference type="ARBA" id="ARBA00022723"/>
    </source>
</evidence>
<evidence type="ECO:0000313" key="6">
    <source>
        <dbReference type="Proteomes" id="UP001642487"/>
    </source>
</evidence>
<keyword evidence="3" id="KW-0479">Metal-binding</keyword>